<evidence type="ECO:0000313" key="1">
    <source>
        <dbReference type="EMBL" id="GMS83416.1"/>
    </source>
</evidence>
<evidence type="ECO:0000313" key="2">
    <source>
        <dbReference type="Proteomes" id="UP001432027"/>
    </source>
</evidence>
<accession>A0AAV5SJH5</accession>
<keyword evidence="2" id="KW-1185">Reference proteome</keyword>
<dbReference type="Proteomes" id="UP001432027">
    <property type="component" value="Unassembled WGS sequence"/>
</dbReference>
<feature type="non-terminal residue" evidence="1">
    <location>
        <position position="222"/>
    </location>
</feature>
<name>A0AAV5SJH5_9BILA</name>
<comment type="caution">
    <text evidence="1">The sequence shown here is derived from an EMBL/GenBank/DDBJ whole genome shotgun (WGS) entry which is preliminary data.</text>
</comment>
<protein>
    <submittedName>
        <fullName evidence="1">Uncharacterized protein</fullName>
    </submittedName>
</protein>
<gene>
    <name evidence="1" type="ORF">PENTCL1PPCAC_5591</name>
</gene>
<proteinExistence type="predicted"/>
<feature type="non-terminal residue" evidence="1">
    <location>
        <position position="1"/>
    </location>
</feature>
<dbReference type="AlphaFoldDB" id="A0AAV5SJH5"/>
<reference evidence="1" key="1">
    <citation type="submission" date="2023-10" db="EMBL/GenBank/DDBJ databases">
        <title>Genome assembly of Pristionchus species.</title>
        <authorList>
            <person name="Yoshida K."/>
            <person name="Sommer R.J."/>
        </authorList>
    </citation>
    <scope>NUCLEOTIDE SEQUENCE</scope>
    <source>
        <strain evidence="1">RS0144</strain>
    </source>
</reference>
<sequence length="222" mass="25035">VELSRLKFSRSINAASQVTKDVEGIVGENITKIISSVSNLARHVYENWNDSWEERSGKKSLFEQQTSAAEACCNILDALEHLVNVIKSKKLEQNERMEQCKKIDKRRKIDVLELTVANKGNAKYQCEASTSSAVESNGDMHQALFKVGASLEEPIKDEPADDYTDIKQEEPIADVFCPSTGTSRPFDQMNFFSHQGMHRMEQKELDFSTVMKAADSIVMRKP</sequence>
<dbReference type="EMBL" id="BTSX01000002">
    <property type="protein sequence ID" value="GMS83416.1"/>
    <property type="molecule type" value="Genomic_DNA"/>
</dbReference>
<organism evidence="1 2">
    <name type="scientific">Pristionchus entomophagus</name>
    <dbReference type="NCBI Taxonomy" id="358040"/>
    <lineage>
        <taxon>Eukaryota</taxon>
        <taxon>Metazoa</taxon>
        <taxon>Ecdysozoa</taxon>
        <taxon>Nematoda</taxon>
        <taxon>Chromadorea</taxon>
        <taxon>Rhabditida</taxon>
        <taxon>Rhabditina</taxon>
        <taxon>Diplogasteromorpha</taxon>
        <taxon>Diplogasteroidea</taxon>
        <taxon>Neodiplogasteridae</taxon>
        <taxon>Pristionchus</taxon>
    </lineage>
</organism>